<accession>A0AAV4Y7N2</accession>
<dbReference type="AlphaFoldDB" id="A0AAV4Y7N2"/>
<dbReference type="GO" id="GO:0007166">
    <property type="term" value="P:cell surface receptor signaling pathway"/>
    <property type="evidence" value="ECO:0007669"/>
    <property type="project" value="TreeGrafter"/>
</dbReference>
<evidence type="ECO:0000313" key="5">
    <source>
        <dbReference type="EMBL" id="GIZ02519.1"/>
    </source>
</evidence>
<dbReference type="SUPFAM" id="SSF52058">
    <property type="entry name" value="L domain-like"/>
    <property type="match status" value="1"/>
</dbReference>
<dbReference type="InterPro" id="IPR051963">
    <property type="entry name" value="Adhesion_GPCR_A"/>
</dbReference>
<dbReference type="GO" id="GO:0005886">
    <property type="term" value="C:plasma membrane"/>
    <property type="evidence" value="ECO:0007669"/>
    <property type="project" value="TreeGrafter"/>
</dbReference>
<sequence length="130" mass="14564">MLPDRLCKLTLLDLTANEIDELPDGIFSNCHKLEKVLLAYNQLRHFTSAVWQEVWDHALLDVTLEGNPLKCDCSTKWFMSKKKNVQLIGKCTEPSTFAGKTLRGPRGQRFHLLPKVAGLLSVGRTIASAT</sequence>
<protein>
    <submittedName>
        <fullName evidence="5">Uncharacterized protein</fullName>
    </submittedName>
</protein>
<keyword evidence="2" id="KW-0433">Leucine-rich repeat</keyword>
<dbReference type="PROSITE" id="PS51450">
    <property type="entry name" value="LRR"/>
    <property type="match status" value="1"/>
</dbReference>
<evidence type="ECO:0000256" key="3">
    <source>
        <dbReference type="ARBA" id="ARBA00022737"/>
    </source>
</evidence>
<evidence type="ECO:0000313" key="6">
    <source>
        <dbReference type="Proteomes" id="UP001054945"/>
    </source>
</evidence>
<evidence type="ECO:0000256" key="4">
    <source>
        <dbReference type="ARBA" id="ARBA00023170"/>
    </source>
</evidence>
<keyword evidence="4" id="KW-0675">Receptor</keyword>
<evidence type="ECO:0000256" key="2">
    <source>
        <dbReference type="ARBA" id="ARBA00022614"/>
    </source>
</evidence>
<dbReference type="InterPro" id="IPR001611">
    <property type="entry name" value="Leu-rich_rpt"/>
</dbReference>
<name>A0AAV4Y7N2_CAEEX</name>
<keyword evidence="3" id="KW-0677">Repeat</keyword>
<gene>
    <name evidence="5" type="ORF">CEXT_749301</name>
</gene>
<dbReference type="InterPro" id="IPR003591">
    <property type="entry name" value="Leu-rich_rpt_typical-subtyp"/>
</dbReference>
<reference evidence="5 6" key="1">
    <citation type="submission" date="2021-06" db="EMBL/GenBank/DDBJ databases">
        <title>Caerostris extrusa draft genome.</title>
        <authorList>
            <person name="Kono N."/>
            <person name="Arakawa K."/>
        </authorList>
    </citation>
    <scope>NUCLEOTIDE SEQUENCE [LARGE SCALE GENOMIC DNA]</scope>
</reference>
<keyword evidence="6" id="KW-1185">Reference proteome</keyword>
<evidence type="ECO:0000256" key="1">
    <source>
        <dbReference type="ARBA" id="ARBA00007343"/>
    </source>
</evidence>
<dbReference type="PANTHER" id="PTHR45930">
    <property type="entry name" value="G-PROTEIN COUPLED RECEPTOR 124-LIKE PROTEIN"/>
    <property type="match status" value="1"/>
</dbReference>
<dbReference type="InterPro" id="IPR032675">
    <property type="entry name" value="LRR_dom_sf"/>
</dbReference>
<comment type="caution">
    <text evidence="5">The sequence shown here is derived from an EMBL/GenBank/DDBJ whole genome shotgun (WGS) entry which is preliminary data.</text>
</comment>
<dbReference type="PANTHER" id="PTHR45930:SF4">
    <property type="entry name" value="ADHESION G PROTEIN-COUPLED RECEPTOR A3"/>
    <property type="match status" value="1"/>
</dbReference>
<comment type="similarity">
    <text evidence="1">Belongs to the G-protein coupled receptor 2 family. Adhesion G-protein coupled receptor (ADGR) subfamily.</text>
</comment>
<dbReference type="Pfam" id="PF13855">
    <property type="entry name" value="LRR_8"/>
    <property type="match status" value="1"/>
</dbReference>
<dbReference type="EMBL" id="BPLR01018823">
    <property type="protein sequence ID" value="GIZ02519.1"/>
    <property type="molecule type" value="Genomic_DNA"/>
</dbReference>
<proteinExistence type="inferred from homology"/>
<dbReference type="Gene3D" id="3.80.10.10">
    <property type="entry name" value="Ribonuclease Inhibitor"/>
    <property type="match status" value="1"/>
</dbReference>
<dbReference type="Proteomes" id="UP001054945">
    <property type="component" value="Unassembled WGS sequence"/>
</dbReference>
<organism evidence="5 6">
    <name type="scientific">Caerostris extrusa</name>
    <name type="common">Bark spider</name>
    <name type="synonym">Caerostris bankana</name>
    <dbReference type="NCBI Taxonomy" id="172846"/>
    <lineage>
        <taxon>Eukaryota</taxon>
        <taxon>Metazoa</taxon>
        <taxon>Ecdysozoa</taxon>
        <taxon>Arthropoda</taxon>
        <taxon>Chelicerata</taxon>
        <taxon>Arachnida</taxon>
        <taxon>Araneae</taxon>
        <taxon>Araneomorphae</taxon>
        <taxon>Entelegynae</taxon>
        <taxon>Araneoidea</taxon>
        <taxon>Araneidae</taxon>
        <taxon>Caerostris</taxon>
    </lineage>
</organism>
<dbReference type="SMART" id="SM00369">
    <property type="entry name" value="LRR_TYP"/>
    <property type="match status" value="2"/>
</dbReference>